<dbReference type="PROSITE" id="PS51180">
    <property type="entry name" value="BRO1"/>
    <property type="match status" value="1"/>
</dbReference>
<sequence>MAFVVPIDHFAAYAPVDAEFVVQGAASSDSLNHERLRALNVARRACATSDAGDPDGALRAYARYAQVASEASEALEEAEADAHEAEASAPRWTSTLEDGTRKVVSSTGLYGEKCMAIFGVGACHRRSCAYALSERANADGELGEAAAERAATEARRAAGAFEYLSTKALPPLRGQLSADLRANELTASMADAFRLMSLGDAQSTAARRARERGVSWNLRARLHVAASAFYRDADAVLQNNRCDWNGVDIRVLASVLFMRRAHEAEAYLAHGERLREREHCGEAIAACKCAEEALKVCFRASREYSMWARYHDDISARHQTLAKTVTDENSVIFFQKVPPTTTLPEPAVVAKAIDFESSDAVKFSFFTN</sequence>
<comment type="caution">
    <text evidence="4">The sequence shown here is derived from an EMBL/GenBank/DDBJ whole genome shotgun (WGS) entry which is preliminary data.</text>
</comment>
<feature type="domain" description="BRO1" evidence="3">
    <location>
        <begin position="28"/>
        <end position="368"/>
    </location>
</feature>
<dbReference type="KEGG" id="ota:OT_ostta10g01240"/>
<dbReference type="EMBL" id="CAID01000010">
    <property type="protein sequence ID" value="CEF99330.1"/>
    <property type="molecule type" value="Genomic_DNA"/>
</dbReference>
<gene>
    <name evidence="4" type="ORF">OT_ostta10g01240</name>
</gene>
<evidence type="ECO:0000313" key="5">
    <source>
        <dbReference type="Proteomes" id="UP000009170"/>
    </source>
</evidence>
<proteinExistence type="inferred from homology"/>
<keyword evidence="5" id="KW-1185">Reference proteome</keyword>
<feature type="coiled-coil region" evidence="2">
    <location>
        <begin position="61"/>
        <end position="88"/>
    </location>
</feature>
<comment type="similarity">
    <text evidence="1">Belongs to the BROX family.</text>
</comment>
<dbReference type="SMART" id="SM01041">
    <property type="entry name" value="BRO1"/>
    <property type="match status" value="1"/>
</dbReference>
<evidence type="ECO:0000313" key="4">
    <source>
        <dbReference type="EMBL" id="CEF99330.1"/>
    </source>
</evidence>
<accession>A0A090M519</accession>
<dbReference type="STRING" id="70448.A0A090M519"/>
<name>A0A090M519_OSTTA</name>
<dbReference type="RefSeq" id="XP_003081558.2">
    <property type="nucleotide sequence ID" value="XM_003081510.2"/>
</dbReference>
<evidence type="ECO:0000259" key="3">
    <source>
        <dbReference type="PROSITE" id="PS51180"/>
    </source>
</evidence>
<protein>
    <submittedName>
        <fullName evidence="4">BRO1 domain</fullName>
    </submittedName>
</protein>
<dbReference type="Gene3D" id="1.25.40.280">
    <property type="entry name" value="alix/aip1 like domains"/>
    <property type="match status" value="1"/>
</dbReference>
<dbReference type="AlphaFoldDB" id="A0A090M519"/>
<dbReference type="CDD" id="cd09247">
    <property type="entry name" value="BRO1_Alix_like_2"/>
    <property type="match status" value="1"/>
</dbReference>
<reference evidence="5" key="1">
    <citation type="journal article" date="2006" name="Proc. Natl. Acad. Sci. U.S.A.">
        <title>Genome analysis of the smallest free-living eukaryote Ostreococcus tauri unveils many unique features.</title>
        <authorList>
            <person name="Derelle E."/>
            <person name="Ferraz C."/>
            <person name="Rombauts S."/>
            <person name="Rouze P."/>
            <person name="Worden A.Z."/>
            <person name="Robbens S."/>
            <person name="Partensky F."/>
            <person name="Degroeve S."/>
            <person name="Echeynie S."/>
            <person name="Cooke R."/>
            <person name="Saeys Y."/>
            <person name="Wuyts J."/>
            <person name="Jabbari K."/>
            <person name="Bowler C."/>
            <person name="Panaud O."/>
            <person name="Piegu B."/>
            <person name="Ball S.G."/>
            <person name="Ral J.-P."/>
            <person name="Bouget F.-Y."/>
            <person name="Piganeau G."/>
            <person name="De Baets B."/>
            <person name="Picard A."/>
            <person name="Delseny M."/>
            <person name="Demaille J."/>
            <person name="Van de Peer Y."/>
            <person name="Moreau H."/>
        </authorList>
    </citation>
    <scope>NUCLEOTIDE SEQUENCE [LARGE SCALE GENOMIC DNA]</scope>
    <source>
        <strain evidence="5">OTTH 0595 / CCAP 157/2 / RCC745</strain>
    </source>
</reference>
<dbReference type="GeneID" id="9832286"/>
<keyword evidence="2" id="KW-0175">Coiled coil</keyword>
<dbReference type="PANTHER" id="PTHR23032">
    <property type="entry name" value="BRO1 DOMAIN-CONTAINING PROTEIN BROX"/>
    <property type="match status" value="1"/>
</dbReference>
<evidence type="ECO:0000256" key="2">
    <source>
        <dbReference type="SAM" id="Coils"/>
    </source>
</evidence>
<dbReference type="Proteomes" id="UP000009170">
    <property type="component" value="Unassembled WGS sequence"/>
</dbReference>
<dbReference type="InterPro" id="IPR038898">
    <property type="entry name" value="BROX"/>
</dbReference>
<dbReference type="InterPro" id="IPR004328">
    <property type="entry name" value="BRO1_dom"/>
</dbReference>
<dbReference type="Pfam" id="PF03097">
    <property type="entry name" value="BRO1"/>
    <property type="match status" value="1"/>
</dbReference>
<dbReference type="InParanoid" id="A0A090M519"/>
<organism evidence="4 5">
    <name type="scientific">Ostreococcus tauri</name>
    <name type="common">Marine green alga</name>
    <dbReference type="NCBI Taxonomy" id="70448"/>
    <lineage>
        <taxon>Eukaryota</taxon>
        <taxon>Viridiplantae</taxon>
        <taxon>Chlorophyta</taxon>
        <taxon>Mamiellophyceae</taxon>
        <taxon>Mamiellales</taxon>
        <taxon>Bathycoccaceae</taxon>
        <taxon>Ostreococcus</taxon>
    </lineage>
</organism>
<dbReference type="OrthoDB" id="10266451at2759"/>
<dbReference type="InterPro" id="IPR038499">
    <property type="entry name" value="BRO1_sf"/>
</dbReference>
<dbReference type="PANTHER" id="PTHR23032:SF13">
    <property type="entry name" value="BRO1 DOMAIN-CONTAINING PROTEIN BROX"/>
    <property type="match status" value="1"/>
</dbReference>
<evidence type="ECO:0000256" key="1">
    <source>
        <dbReference type="ARBA" id="ARBA00008901"/>
    </source>
</evidence>
<reference evidence="4 5" key="2">
    <citation type="journal article" date="2014" name="BMC Genomics">
        <title>An improved genome of the model marine alga Ostreococcus tauri unfolds by assessing Illumina de novo assemblies.</title>
        <authorList>
            <person name="Blanc-Mathieu R."/>
            <person name="Verhelst B."/>
            <person name="Derelle E."/>
            <person name="Rombauts S."/>
            <person name="Bouget F.Y."/>
            <person name="Carre I."/>
            <person name="Chateau A."/>
            <person name="Eyre-Walker A."/>
            <person name="Grimsley N."/>
            <person name="Moreau H."/>
            <person name="Piegu B."/>
            <person name="Rivals E."/>
            <person name="Schackwitz W."/>
            <person name="Van de Peer Y."/>
            <person name="Piganeau G."/>
        </authorList>
    </citation>
    <scope>NUCLEOTIDE SEQUENCE [LARGE SCALE GENOMIC DNA]</scope>
    <source>
        <strain evidence="5">OTTH 0595 / CCAP 157/2 / RCC745</strain>
    </source>
</reference>